<dbReference type="InterPro" id="IPR010982">
    <property type="entry name" value="Lambda_DNA-bd_dom_sf"/>
</dbReference>
<evidence type="ECO:0000313" key="3">
    <source>
        <dbReference type="Proteomes" id="UP000008466"/>
    </source>
</evidence>
<dbReference type="SUPFAM" id="SSF47413">
    <property type="entry name" value="lambda repressor-like DNA-binding domains"/>
    <property type="match status" value="1"/>
</dbReference>
<name>F0RU65_SPHGB</name>
<dbReference type="SMART" id="SM00530">
    <property type="entry name" value="HTH_XRE"/>
    <property type="match status" value="1"/>
</dbReference>
<accession>F0RU65</accession>
<keyword evidence="3" id="KW-1185">Reference proteome</keyword>
<feature type="domain" description="HTH cro/C1-type" evidence="1">
    <location>
        <begin position="18"/>
        <end position="70"/>
    </location>
</feature>
<dbReference type="Proteomes" id="UP000008466">
    <property type="component" value="Chromosome"/>
</dbReference>
<dbReference type="Gene3D" id="1.10.260.40">
    <property type="entry name" value="lambda repressor-like DNA-binding domains"/>
    <property type="match status" value="1"/>
</dbReference>
<dbReference type="GO" id="GO:0003677">
    <property type="term" value="F:DNA binding"/>
    <property type="evidence" value="ECO:0007669"/>
    <property type="project" value="InterPro"/>
</dbReference>
<dbReference type="AlphaFoldDB" id="F0RU65"/>
<dbReference type="KEGG" id="sbu:SpiBuddy_0314"/>
<gene>
    <name evidence="2" type="ordered locus">SpiBuddy_0314</name>
</gene>
<evidence type="ECO:0000313" key="2">
    <source>
        <dbReference type="EMBL" id="ADY12151.1"/>
    </source>
</evidence>
<evidence type="ECO:0000259" key="1">
    <source>
        <dbReference type="PROSITE" id="PS50943"/>
    </source>
</evidence>
<dbReference type="CDD" id="cd00093">
    <property type="entry name" value="HTH_XRE"/>
    <property type="match status" value="1"/>
</dbReference>
<dbReference type="eggNOG" id="COG1396">
    <property type="taxonomic scope" value="Bacteria"/>
</dbReference>
<dbReference type="InterPro" id="IPR001387">
    <property type="entry name" value="Cro/C1-type_HTH"/>
</dbReference>
<reference evidence="3" key="1">
    <citation type="submission" date="2011-02" db="EMBL/GenBank/DDBJ databases">
        <title>Complete sequence of Spirochaeta sp. Buddy.</title>
        <authorList>
            <person name="Lucas S."/>
            <person name="Copeland A."/>
            <person name="Lapidus A."/>
            <person name="Cheng J.-F."/>
            <person name="Goodwin L."/>
            <person name="Pitluck S."/>
            <person name="Zeytun A."/>
            <person name="Detter J.C."/>
            <person name="Han C."/>
            <person name="Tapia R."/>
            <person name="Land M."/>
            <person name="Hauser L."/>
            <person name="Kyrpides N."/>
            <person name="Ivanova N."/>
            <person name="Mikhailova N."/>
            <person name="Pagani I."/>
            <person name="Ritalahti K.M."/>
            <person name="Loeffler F.E."/>
            <person name="Woyke T."/>
        </authorList>
    </citation>
    <scope>NUCLEOTIDE SEQUENCE [LARGE SCALE GENOMIC DNA]</scope>
    <source>
        <strain evidence="3">ATCC BAA-1886 / DSM 22777 / Buddy</strain>
    </source>
</reference>
<sequence>MIALMSPSKAQRLIAENIREHRLQRNLTQQELSSRSGVPLSTLRKFEQQGVLSLESLLKILMVLGMLDTVVNATKIEEIPFTSIDEIIALNAAPKRKRARSK</sequence>
<dbReference type="Pfam" id="PF01381">
    <property type="entry name" value="HTH_3"/>
    <property type="match status" value="1"/>
</dbReference>
<proteinExistence type="predicted"/>
<protein>
    <submittedName>
        <fullName evidence="2">Helix-turn-helix domain protein</fullName>
    </submittedName>
</protein>
<dbReference type="HOGENOM" id="CLU_153788_4_2_12"/>
<dbReference type="EMBL" id="CP002541">
    <property type="protein sequence ID" value="ADY12151.1"/>
    <property type="molecule type" value="Genomic_DNA"/>
</dbReference>
<organism evidence="2 3">
    <name type="scientific">Sphaerochaeta globosa (strain ATCC BAA-1886 / DSM 22777 / Buddy)</name>
    <name type="common">Spirochaeta sp. (strain Buddy)</name>
    <dbReference type="NCBI Taxonomy" id="158189"/>
    <lineage>
        <taxon>Bacteria</taxon>
        <taxon>Pseudomonadati</taxon>
        <taxon>Spirochaetota</taxon>
        <taxon>Spirochaetia</taxon>
        <taxon>Spirochaetales</taxon>
        <taxon>Sphaerochaetaceae</taxon>
        <taxon>Sphaerochaeta</taxon>
    </lineage>
</organism>
<dbReference type="PROSITE" id="PS50943">
    <property type="entry name" value="HTH_CROC1"/>
    <property type="match status" value="1"/>
</dbReference>